<name>A0A5M8NZT2_9BACT</name>
<evidence type="ECO:0000313" key="1">
    <source>
        <dbReference type="EMBL" id="KAA6301626.1"/>
    </source>
</evidence>
<evidence type="ECO:0000313" key="2">
    <source>
        <dbReference type="Proteomes" id="UP000324575"/>
    </source>
</evidence>
<reference evidence="1 2" key="1">
    <citation type="submission" date="2019-03" db="EMBL/GenBank/DDBJ databases">
        <title>Single cell metagenomics reveals metabolic interactions within the superorganism composed of flagellate Streblomastix strix and complex community of Bacteroidetes bacteria on its surface.</title>
        <authorList>
            <person name="Treitli S.C."/>
            <person name="Kolisko M."/>
            <person name="Husnik F."/>
            <person name="Keeling P."/>
            <person name="Hampl V."/>
        </authorList>
    </citation>
    <scope>NUCLEOTIDE SEQUENCE [LARGE SCALE GENOMIC DNA]</scope>
    <source>
        <strain evidence="1">St1</strain>
    </source>
</reference>
<protein>
    <submittedName>
        <fullName evidence="1">Uncharacterized protein</fullName>
    </submittedName>
</protein>
<accession>A0A5M8NZT2</accession>
<dbReference type="AlphaFoldDB" id="A0A5M8NZT2"/>
<sequence length="95" mass="10815">MSQNYCKCKNIFLFLEIFLAKYYFEVLNPLFGVTSTFGRGSTSFALFVQVPPALFLSQVEPAAIGRTRWNLVRTGAFRFQRSSSSFICIIVRNKG</sequence>
<organism evidence="1 2">
    <name type="scientific">Candidatus Ordinivivax streblomastigis</name>
    <dbReference type="NCBI Taxonomy" id="2540710"/>
    <lineage>
        <taxon>Bacteria</taxon>
        <taxon>Pseudomonadati</taxon>
        <taxon>Bacteroidota</taxon>
        <taxon>Bacteroidia</taxon>
        <taxon>Bacteroidales</taxon>
        <taxon>Candidatus Ordinivivax</taxon>
    </lineage>
</organism>
<gene>
    <name evidence="1" type="ORF">EZS26_002232</name>
</gene>
<dbReference type="EMBL" id="SNRX01000016">
    <property type="protein sequence ID" value="KAA6301626.1"/>
    <property type="molecule type" value="Genomic_DNA"/>
</dbReference>
<proteinExistence type="predicted"/>
<comment type="caution">
    <text evidence="1">The sequence shown here is derived from an EMBL/GenBank/DDBJ whole genome shotgun (WGS) entry which is preliminary data.</text>
</comment>
<dbReference type="Proteomes" id="UP000324575">
    <property type="component" value="Unassembled WGS sequence"/>
</dbReference>